<gene>
    <name evidence="1" type="ORF">OMM_10996</name>
</gene>
<sequence>MDKAIYVNNMLTEEMIAASSYLAKKLEQSGLQINAVFWRYLDDSNIWRLYISSPMVSNSGCKKTYMKILDVIASFPESEPIISLENITVTDDKDPLTNTFRKALKPYINGPKRLTKEVVDGHYVDDAYILLLR</sequence>
<organism evidence="1 2">
    <name type="scientific">Candidatus Magnetoglobus multicellularis str. Araruama</name>
    <dbReference type="NCBI Taxonomy" id="890399"/>
    <lineage>
        <taxon>Bacteria</taxon>
        <taxon>Pseudomonadati</taxon>
        <taxon>Thermodesulfobacteriota</taxon>
        <taxon>Desulfobacteria</taxon>
        <taxon>Desulfobacterales</taxon>
        <taxon>Desulfobacteraceae</taxon>
        <taxon>Candidatus Magnetoglobus</taxon>
    </lineage>
</organism>
<reference evidence="2" key="1">
    <citation type="submission" date="2012-11" db="EMBL/GenBank/DDBJ databases">
        <authorList>
            <person name="Lucero-Rivera Y.E."/>
            <person name="Tovar-Ramirez D."/>
        </authorList>
    </citation>
    <scope>NUCLEOTIDE SEQUENCE [LARGE SCALE GENOMIC DNA]</scope>
    <source>
        <strain evidence="2">Araruama</strain>
    </source>
</reference>
<dbReference type="EMBL" id="ATBP01001130">
    <property type="protein sequence ID" value="ETR67984.1"/>
    <property type="molecule type" value="Genomic_DNA"/>
</dbReference>
<accession>A0A1V1NZK5</accession>
<evidence type="ECO:0000313" key="2">
    <source>
        <dbReference type="Proteomes" id="UP000189670"/>
    </source>
</evidence>
<evidence type="ECO:0000313" key="1">
    <source>
        <dbReference type="EMBL" id="ETR67984.1"/>
    </source>
</evidence>
<protein>
    <submittedName>
        <fullName evidence="1">Uncharacterized protein</fullName>
    </submittedName>
</protein>
<proteinExistence type="predicted"/>
<comment type="caution">
    <text evidence="1">The sequence shown here is derived from an EMBL/GenBank/DDBJ whole genome shotgun (WGS) entry which is preliminary data.</text>
</comment>
<dbReference type="AlphaFoldDB" id="A0A1V1NZK5"/>
<dbReference type="Proteomes" id="UP000189670">
    <property type="component" value="Unassembled WGS sequence"/>
</dbReference>
<name>A0A1V1NZK5_9BACT</name>